<sequence>MSIGVLMLHGFSGGPYEIMPLANFIKENTDWIIETPTFTGHGDMDILSLKGYKAEHWLMDAEIAYRNLAKKVDKIFVIGFSMGGIIALYLAKRYPVSKLILLSAAVKYIAPAQLLKDLRAMAEDAINGRLKDNELFKRYENKIKNVPASSTVQFMKIVSQVEPYIHTIDVPVFIVQGQCDGIVPSATAQLLYDQLPSNEKQIFFSVNGKHHICYSDDCDTWFPQVLKFLLGKNKSD</sequence>
<evidence type="ECO:0000259" key="4">
    <source>
        <dbReference type="Pfam" id="PF12146"/>
    </source>
</evidence>
<feature type="active site" description="Charge relay system" evidence="2">
    <location>
        <position position="180"/>
    </location>
</feature>
<dbReference type="Pfam" id="PF12146">
    <property type="entry name" value="Hydrolase_4"/>
    <property type="match status" value="1"/>
</dbReference>
<gene>
    <name evidence="5" type="ORF">EKG35_04930</name>
</gene>
<proteinExistence type="predicted"/>
<accession>A0A431UV51</accession>
<feature type="active site" description="Charge relay system" evidence="2">
    <location>
        <position position="210"/>
    </location>
</feature>
<dbReference type="Gene3D" id="3.40.50.1820">
    <property type="entry name" value="alpha/beta hydrolase"/>
    <property type="match status" value="1"/>
</dbReference>
<evidence type="ECO:0000256" key="1">
    <source>
        <dbReference type="ARBA" id="ARBA00022801"/>
    </source>
</evidence>
<dbReference type="EMBL" id="RXNR01000010">
    <property type="protein sequence ID" value="RTQ94571.1"/>
    <property type="molecule type" value="Genomic_DNA"/>
</dbReference>
<dbReference type="InterPro" id="IPR050266">
    <property type="entry name" value="AB_hydrolase_sf"/>
</dbReference>
<evidence type="ECO:0000256" key="3">
    <source>
        <dbReference type="PIRSR" id="PIRSR017388-2"/>
    </source>
</evidence>
<dbReference type="GO" id="GO:0016020">
    <property type="term" value="C:membrane"/>
    <property type="evidence" value="ECO:0007669"/>
    <property type="project" value="TreeGrafter"/>
</dbReference>
<feature type="active site" description="Nucleophile" evidence="2">
    <location>
        <position position="81"/>
    </location>
</feature>
<dbReference type="OrthoDB" id="9786110at2"/>
<comment type="caution">
    <text evidence="5">The sequence shown here is derived from an EMBL/GenBank/DDBJ whole genome shotgun (WGS) entry which is preliminary data.</text>
</comment>
<keyword evidence="6" id="KW-1185">Reference proteome</keyword>
<evidence type="ECO:0000313" key="5">
    <source>
        <dbReference type="EMBL" id="RTQ94571.1"/>
    </source>
</evidence>
<protein>
    <submittedName>
        <fullName evidence="5">Alpha/beta fold hydrolase</fullName>
    </submittedName>
</protein>
<dbReference type="GO" id="GO:0052689">
    <property type="term" value="F:carboxylic ester hydrolase activity"/>
    <property type="evidence" value="ECO:0007669"/>
    <property type="project" value="InterPro"/>
</dbReference>
<dbReference type="InterPro" id="IPR029058">
    <property type="entry name" value="AB_hydrolase_fold"/>
</dbReference>
<name>A0A431UV51_9BACI</name>
<evidence type="ECO:0000313" key="6">
    <source>
        <dbReference type="Proteomes" id="UP000276349"/>
    </source>
</evidence>
<dbReference type="PANTHER" id="PTHR43798">
    <property type="entry name" value="MONOACYLGLYCEROL LIPASE"/>
    <property type="match status" value="1"/>
</dbReference>
<feature type="domain" description="Serine aminopeptidase S33" evidence="4">
    <location>
        <begin position="40"/>
        <end position="213"/>
    </location>
</feature>
<dbReference type="SUPFAM" id="SSF53474">
    <property type="entry name" value="alpha/beta-Hydrolases"/>
    <property type="match status" value="1"/>
</dbReference>
<dbReference type="PIRSF" id="PIRSF017388">
    <property type="entry name" value="Esterase_lipase"/>
    <property type="match status" value="1"/>
</dbReference>
<dbReference type="InterPro" id="IPR022742">
    <property type="entry name" value="Hydrolase_4"/>
</dbReference>
<feature type="binding site" evidence="3">
    <location>
        <position position="11"/>
    </location>
    <ligand>
        <name>substrate</name>
    </ligand>
</feature>
<keyword evidence="1 5" id="KW-0378">Hydrolase</keyword>
<dbReference type="AlphaFoldDB" id="A0A431UV51"/>
<evidence type="ECO:0000256" key="2">
    <source>
        <dbReference type="PIRSR" id="PIRSR017388-1"/>
    </source>
</evidence>
<dbReference type="InterPro" id="IPR012354">
    <property type="entry name" value="Esterase_lipase"/>
</dbReference>
<dbReference type="RefSeq" id="WP_126293309.1">
    <property type="nucleotide sequence ID" value="NZ_CP155468.1"/>
</dbReference>
<feature type="binding site" evidence="3">
    <location>
        <position position="82"/>
    </location>
    <ligand>
        <name>substrate</name>
    </ligand>
</feature>
<organism evidence="5 6">
    <name type="scientific">Lysinibacillus telephonicus</name>
    <dbReference type="NCBI Taxonomy" id="1714840"/>
    <lineage>
        <taxon>Bacteria</taxon>
        <taxon>Bacillati</taxon>
        <taxon>Bacillota</taxon>
        <taxon>Bacilli</taxon>
        <taxon>Bacillales</taxon>
        <taxon>Bacillaceae</taxon>
        <taxon>Lysinibacillus</taxon>
    </lineage>
</organism>
<dbReference type="PANTHER" id="PTHR43798:SF31">
    <property type="entry name" value="AB HYDROLASE SUPERFAMILY PROTEIN YCLE"/>
    <property type="match status" value="1"/>
</dbReference>
<reference evidence="5 6" key="1">
    <citation type="submission" date="2018-12" db="EMBL/GenBank/DDBJ databases">
        <authorList>
            <person name="Yu L."/>
        </authorList>
    </citation>
    <scope>NUCLEOTIDE SEQUENCE [LARGE SCALE GENOMIC DNA]</scope>
    <source>
        <strain evidence="5 6">S5H2222</strain>
    </source>
</reference>
<dbReference type="Proteomes" id="UP000276349">
    <property type="component" value="Unassembled WGS sequence"/>
</dbReference>